<dbReference type="EMBL" id="JAUSVU010000045">
    <property type="protein sequence ID" value="MDQ0537376.1"/>
    <property type="molecule type" value="Genomic_DNA"/>
</dbReference>
<name>A0ABU0MWB7_9PROT</name>
<accession>A0ABU0MWB7</accession>
<comment type="caution">
    <text evidence="1">The sequence shown here is derived from an EMBL/GenBank/DDBJ whole genome shotgun (WGS) entry which is preliminary data.</text>
</comment>
<proteinExistence type="predicted"/>
<reference evidence="1 2" key="1">
    <citation type="submission" date="2023-07" db="EMBL/GenBank/DDBJ databases">
        <title>Genomic Encyclopedia of Type Strains, Phase IV (KMG-IV): sequencing the most valuable type-strain genomes for metagenomic binning, comparative biology and taxonomic classification.</title>
        <authorList>
            <person name="Goeker M."/>
        </authorList>
    </citation>
    <scope>NUCLEOTIDE SEQUENCE [LARGE SCALE GENOMIC DNA]</scope>
    <source>
        <strain evidence="1 2">DSM 19922</strain>
    </source>
</reference>
<keyword evidence="2" id="KW-1185">Reference proteome</keyword>
<protein>
    <submittedName>
        <fullName evidence="1">Uncharacterized protein</fullName>
    </submittedName>
</protein>
<dbReference type="Proteomes" id="UP001244552">
    <property type="component" value="Unassembled WGS sequence"/>
</dbReference>
<evidence type="ECO:0000313" key="1">
    <source>
        <dbReference type="EMBL" id="MDQ0537376.1"/>
    </source>
</evidence>
<sequence length="171" mass="18930">MGMKNHPTSGLLRPLLYLDIDGTLLRRRTGIAGLRDAYEVDPDAHRFLTWAVEHFDCRWLSTRTHAGDADGARRAFRHALGVSTLPEEWAGVFRLIAAVAWSTSKIEAIDLDHSAGWFWIDDAPGAADIAALSALNVEDHLIRINDRDQRPLMRVKAVLVHGCIGTPSVLS</sequence>
<organism evidence="1 2">
    <name type="scientific">Azospirillum picis</name>
    <dbReference type="NCBI Taxonomy" id="488438"/>
    <lineage>
        <taxon>Bacteria</taxon>
        <taxon>Pseudomonadati</taxon>
        <taxon>Pseudomonadota</taxon>
        <taxon>Alphaproteobacteria</taxon>
        <taxon>Rhodospirillales</taxon>
        <taxon>Azospirillaceae</taxon>
        <taxon>Azospirillum</taxon>
    </lineage>
</organism>
<evidence type="ECO:0000313" key="2">
    <source>
        <dbReference type="Proteomes" id="UP001244552"/>
    </source>
</evidence>
<dbReference type="RefSeq" id="WP_209991163.1">
    <property type="nucleotide sequence ID" value="NZ_JAGINO010000042.1"/>
</dbReference>
<gene>
    <name evidence="1" type="ORF">QO018_006280</name>
</gene>